<dbReference type="PROSITE" id="PS50110">
    <property type="entry name" value="RESPONSE_REGULATORY"/>
    <property type="match status" value="1"/>
</dbReference>
<feature type="domain" description="HTH LytTR-type" evidence="4">
    <location>
        <begin position="135"/>
        <end position="233"/>
    </location>
</feature>
<proteinExistence type="predicted"/>
<dbReference type="Proteomes" id="UP001162891">
    <property type="component" value="Chromosome"/>
</dbReference>
<dbReference type="Gene3D" id="3.40.50.2300">
    <property type="match status" value="1"/>
</dbReference>
<protein>
    <submittedName>
        <fullName evidence="5">DNA-binding response regulator</fullName>
    </submittedName>
</protein>
<feature type="domain" description="Response regulatory" evidence="3">
    <location>
        <begin position="3"/>
        <end position="116"/>
    </location>
</feature>
<dbReference type="InterPro" id="IPR011006">
    <property type="entry name" value="CheY-like_superfamily"/>
</dbReference>
<dbReference type="InterPro" id="IPR039420">
    <property type="entry name" value="WalR-like"/>
</dbReference>
<dbReference type="PANTHER" id="PTHR48111">
    <property type="entry name" value="REGULATOR OF RPOS"/>
    <property type="match status" value="1"/>
</dbReference>
<dbReference type="PANTHER" id="PTHR48111:SF3">
    <property type="entry name" value="TRANSCRIPTIONAL REGULATORY PROTEIN BTSR"/>
    <property type="match status" value="1"/>
</dbReference>
<evidence type="ECO:0000256" key="1">
    <source>
        <dbReference type="ARBA" id="ARBA00023125"/>
    </source>
</evidence>
<keyword evidence="2" id="KW-0597">Phosphoprotein</keyword>
<dbReference type="SMART" id="SM00448">
    <property type="entry name" value="REC"/>
    <property type="match status" value="1"/>
</dbReference>
<dbReference type="PROSITE" id="PS50930">
    <property type="entry name" value="HTH_LYTTR"/>
    <property type="match status" value="1"/>
</dbReference>
<feature type="modified residue" description="4-aspartylphosphate" evidence="2">
    <location>
        <position position="54"/>
    </location>
</feature>
<organism evidence="5 6">
    <name type="scientific">Anaeromyxobacter oryzae</name>
    <dbReference type="NCBI Taxonomy" id="2918170"/>
    <lineage>
        <taxon>Bacteria</taxon>
        <taxon>Pseudomonadati</taxon>
        <taxon>Myxococcota</taxon>
        <taxon>Myxococcia</taxon>
        <taxon>Myxococcales</taxon>
        <taxon>Cystobacterineae</taxon>
        <taxon>Anaeromyxobacteraceae</taxon>
        <taxon>Anaeromyxobacter</taxon>
    </lineage>
</organism>
<evidence type="ECO:0000259" key="3">
    <source>
        <dbReference type="PROSITE" id="PS50110"/>
    </source>
</evidence>
<dbReference type="GO" id="GO:0003677">
    <property type="term" value="F:DNA binding"/>
    <property type="evidence" value="ECO:0007669"/>
    <property type="project" value="UniProtKB-KW"/>
</dbReference>
<gene>
    <name evidence="5" type="ORF">AMOR_10620</name>
</gene>
<dbReference type="SUPFAM" id="SSF52172">
    <property type="entry name" value="CheY-like"/>
    <property type="match status" value="1"/>
</dbReference>
<evidence type="ECO:0000313" key="5">
    <source>
        <dbReference type="EMBL" id="BDG02066.1"/>
    </source>
</evidence>
<reference evidence="6" key="1">
    <citation type="journal article" date="2022" name="Int. J. Syst. Evol. Microbiol.">
        <title>Anaeromyxobacter oryzae sp. nov., Anaeromyxobacter diazotrophicus sp. nov. and Anaeromyxobacter paludicola sp. nov., isolated from paddy soils.</title>
        <authorList>
            <person name="Itoh H."/>
            <person name="Xu Z."/>
            <person name="Mise K."/>
            <person name="Masuda Y."/>
            <person name="Ushijima N."/>
            <person name="Hayakawa C."/>
            <person name="Shiratori Y."/>
            <person name="Senoo K."/>
        </authorList>
    </citation>
    <scope>NUCLEOTIDE SEQUENCE [LARGE SCALE GENOMIC DNA]</scope>
    <source>
        <strain evidence="6">Red232</strain>
    </source>
</reference>
<dbReference type="Pfam" id="PF04397">
    <property type="entry name" value="LytTR"/>
    <property type="match status" value="1"/>
</dbReference>
<dbReference type="Gene3D" id="2.40.50.1020">
    <property type="entry name" value="LytTr DNA-binding domain"/>
    <property type="match status" value="1"/>
</dbReference>
<keyword evidence="6" id="KW-1185">Reference proteome</keyword>
<dbReference type="NCBIfam" id="NF008677">
    <property type="entry name" value="PRK11697.1"/>
    <property type="match status" value="1"/>
</dbReference>
<name>A0ABN6MM95_9BACT</name>
<dbReference type="EMBL" id="AP025591">
    <property type="protein sequence ID" value="BDG02066.1"/>
    <property type="molecule type" value="Genomic_DNA"/>
</dbReference>
<evidence type="ECO:0000313" key="6">
    <source>
        <dbReference type="Proteomes" id="UP001162891"/>
    </source>
</evidence>
<dbReference type="Pfam" id="PF00072">
    <property type="entry name" value="Response_reg"/>
    <property type="match status" value="1"/>
</dbReference>
<keyword evidence="1 5" id="KW-0238">DNA-binding</keyword>
<dbReference type="InterPro" id="IPR007492">
    <property type="entry name" value="LytTR_DNA-bd_dom"/>
</dbReference>
<dbReference type="InterPro" id="IPR001789">
    <property type="entry name" value="Sig_transdc_resp-reg_receiver"/>
</dbReference>
<accession>A0ABN6MM95</accession>
<evidence type="ECO:0000259" key="4">
    <source>
        <dbReference type="PROSITE" id="PS50930"/>
    </source>
</evidence>
<dbReference type="RefSeq" id="WP_248359264.1">
    <property type="nucleotide sequence ID" value="NZ_AP025591.1"/>
</dbReference>
<dbReference type="SMART" id="SM00850">
    <property type="entry name" value="LytTR"/>
    <property type="match status" value="1"/>
</dbReference>
<sequence>MMRALIVDDELHAREELEALLVETGAFEIVGRCANAVEAMQALRREKPDVLFLDIQMPAISGLELLSMLDDAELPSVVFVTAHDEFALRAFEASAVDYLLKPVQAERLAKTVEKLRRLPGPLDRASLPPSPIVRIPCLAGRAIKLLDLSEVEVARSSEAGVYVLGPRGELFTELTLKVLEERAGLLRCHKQYLVNVDAVDEIHLEEGTIRTRSGKDVPVSRRFLPKLRERLGI</sequence>
<evidence type="ECO:0000256" key="2">
    <source>
        <dbReference type="PROSITE-ProRule" id="PRU00169"/>
    </source>
</evidence>